<dbReference type="EMBL" id="JAKTTI010000016">
    <property type="protein sequence ID" value="MCH1625909.1"/>
    <property type="molecule type" value="Genomic_DNA"/>
</dbReference>
<sequence length="242" mass="27352">MKLGVNMEDRSLGVIGGMGPKATSVFFEKIVENTEAHKDQDHINMIILNHATLPDRTTAILTNNDHDFLNVVEHDIKLLEGANVSHIAIPCNTSHYFYDRMQAMTSVPIIHMVDETMKKIYEKYGEHTKIGIMATSGTISSGIYKKTCDKYNMELQIPNQLLQDQIMDIIYNKVKSDLKVEIKEIDEIVFDFINNGCSCVILACTELSCIKLSEDVQKYCIDAMDVLVEKSIELSGKKRKQS</sequence>
<dbReference type="PANTHER" id="PTHR21198:SF7">
    <property type="entry name" value="ASPARTATE-GLUTAMATE RACEMASE FAMILY"/>
    <property type="match status" value="1"/>
</dbReference>
<dbReference type="NCBIfam" id="TIGR00035">
    <property type="entry name" value="asp_race"/>
    <property type="match status" value="1"/>
</dbReference>
<accession>A0AAW5E4Z7</accession>
<comment type="similarity">
    <text evidence="1">Belongs to the aspartate/glutamate racemases family.</text>
</comment>
<comment type="caution">
    <text evidence="3">The sequence shown here is derived from an EMBL/GenBank/DDBJ whole genome shotgun (WGS) entry which is preliminary data.</text>
</comment>
<gene>
    <name evidence="3" type="ORF">MJG50_11260</name>
</gene>
<evidence type="ECO:0000256" key="2">
    <source>
        <dbReference type="ARBA" id="ARBA00023235"/>
    </source>
</evidence>
<proteinExistence type="inferred from homology"/>
<protein>
    <submittedName>
        <fullName evidence="3">Amino acid racemase</fullName>
        <ecNumber evidence="3">5.1.1.-</ecNumber>
    </submittedName>
</protein>
<organism evidence="3 4">
    <name type="scientific">Fredinandcohnia quinoae</name>
    <dbReference type="NCBI Taxonomy" id="2918902"/>
    <lineage>
        <taxon>Bacteria</taxon>
        <taxon>Bacillati</taxon>
        <taxon>Bacillota</taxon>
        <taxon>Bacilli</taxon>
        <taxon>Bacillales</taxon>
        <taxon>Bacillaceae</taxon>
        <taxon>Fredinandcohnia</taxon>
    </lineage>
</organism>
<keyword evidence="4" id="KW-1185">Reference proteome</keyword>
<dbReference type="Gene3D" id="3.40.50.1860">
    <property type="match status" value="2"/>
</dbReference>
<dbReference type="AlphaFoldDB" id="A0AAW5E4Z7"/>
<dbReference type="PANTHER" id="PTHR21198">
    <property type="entry name" value="GLUTAMATE RACEMASE"/>
    <property type="match status" value="1"/>
</dbReference>
<dbReference type="Pfam" id="PF01177">
    <property type="entry name" value="Asp_Glu_race"/>
    <property type="match status" value="1"/>
</dbReference>
<dbReference type="InterPro" id="IPR001920">
    <property type="entry name" value="Asp/Glu_race"/>
</dbReference>
<keyword evidence="2 3" id="KW-0413">Isomerase</keyword>
<evidence type="ECO:0000313" key="3">
    <source>
        <dbReference type="EMBL" id="MCH1625909.1"/>
    </source>
</evidence>
<dbReference type="RefSeq" id="WP_240255822.1">
    <property type="nucleotide sequence ID" value="NZ_JAKTTI010000016.1"/>
</dbReference>
<dbReference type="GO" id="GO:0047661">
    <property type="term" value="F:amino-acid racemase activity"/>
    <property type="evidence" value="ECO:0007669"/>
    <property type="project" value="InterPro"/>
</dbReference>
<evidence type="ECO:0000256" key="1">
    <source>
        <dbReference type="ARBA" id="ARBA00007847"/>
    </source>
</evidence>
<dbReference type="SUPFAM" id="SSF53681">
    <property type="entry name" value="Aspartate/glutamate racemase"/>
    <property type="match status" value="2"/>
</dbReference>
<dbReference type="InterPro" id="IPR004380">
    <property type="entry name" value="Asp_race"/>
</dbReference>
<dbReference type="Proteomes" id="UP001431131">
    <property type="component" value="Unassembled WGS sequence"/>
</dbReference>
<reference evidence="3" key="1">
    <citation type="submission" date="2022-02" db="EMBL/GenBank/DDBJ databases">
        <title>Fredinandcohnia quinoae sp. nov. isolated from Chenopodium quinoa seeds.</title>
        <authorList>
            <person name="Saati-Santamaria Z."/>
            <person name="Flores-Felix J.D."/>
            <person name="Igual J.M."/>
            <person name="Velazquez E."/>
            <person name="Garcia-Fraile P."/>
            <person name="Martinez-Molina E."/>
        </authorList>
    </citation>
    <scope>NUCLEOTIDE SEQUENCE</scope>
    <source>
        <strain evidence="3">SECRCQ15</strain>
    </source>
</reference>
<name>A0AAW5E4Z7_9BACI</name>
<dbReference type="InterPro" id="IPR015942">
    <property type="entry name" value="Asp/Glu/hydantoin_racemase"/>
</dbReference>
<evidence type="ECO:0000313" key="4">
    <source>
        <dbReference type="Proteomes" id="UP001431131"/>
    </source>
</evidence>
<dbReference type="EC" id="5.1.1.-" evidence="3"/>